<evidence type="ECO:0000313" key="2">
    <source>
        <dbReference type="Proteomes" id="UP000501690"/>
    </source>
</evidence>
<evidence type="ECO:0000313" key="1">
    <source>
        <dbReference type="EMBL" id="QCD87364.1"/>
    </source>
</evidence>
<sequence length="98" mass="11982">MKDDDKLSWWTDFKVKAKVTWAPQDEWQIKKVCESKVRKRLFDLLSKVRVKKDKDVYKRHYAAYTPDYGYHHERWCASKRDRCVNYDALTDTLYIMID</sequence>
<dbReference type="Proteomes" id="UP000501690">
    <property type="component" value="Linkage Group LG3"/>
</dbReference>
<dbReference type="EMBL" id="CP039347">
    <property type="protein sequence ID" value="QCD87364.1"/>
    <property type="molecule type" value="Genomic_DNA"/>
</dbReference>
<organism evidence="1 2">
    <name type="scientific">Vigna unguiculata</name>
    <name type="common">Cowpea</name>
    <dbReference type="NCBI Taxonomy" id="3917"/>
    <lineage>
        <taxon>Eukaryota</taxon>
        <taxon>Viridiplantae</taxon>
        <taxon>Streptophyta</taxon>
        <taxon>Embryophyta</taxon>
        <taxon>Tracheophyta</taxon>
        <taxon>Spermatophyta</taxon>
        <taxon>Magnoliopsida</taxon>
        <taxon>eudicotyledons</taxon>
        <taxon>Gunneridae</taxon>
        <taxon>Pentapetalae</taxon>
        <taxon>rosids</taxon>
        <taxon>fabids</taxon>
        <taxon>Fabales</taxon>
        <taxon>Fabaceae</taxon>
        <taxon>Papilionoideae</taxon>
        <taxon>50 kb inversion clade</taxon>
        <taxon>NPAAA clade</taxon>
        <taxon>indigoferoid/millettioid clade</taxon>
        <taxon>Phaseoleae</taxon>
        <taxon>Vigna</taxon>
    </lineage>
</organism>
<protein>
    <submittedName>
        <fullName evidence="1">Uncharacterized protein</fullName>
    </submittedName>
</protein>
<gene>
    <name evidence="1" type="ORF">DEO72_LG3g1898</name>
</gene>
<keyword evidence="2" id="KW-1185">Reference proteome</keyword>
<name>A0A4D6LGU1_VIGUN</name>
<proteinExistence type="predicted"/>
<dbReference type="AlphaFoldDB" id="A0A4D6LGU1"/>
<reference evidence="1 2" key="1">
    <citation type="submission" date="2019-04" db="EMBL/GenBank/DDBJ databases">
        <title>An improved genome assembly and genetic linkage map for asparagus bean, Vigna unguiculata ssp. sesquipedialis.</title>
        <authorList>
            <person name="Xia Q."/>
            <person name="Zhang R."/>
            <person name="Dong Y."/>
        </authorList>
    </citation>
    <scope>NUCLEOTIDE SEQUENCE [LARGE SCALE GENOMIC DNA]</scope>
    <source>
        <tissue evidence="1">Leaf</tissue>
    </source>
</reference>
<accession>A0A4D6LGU1</accession>